<comment type="subunit">
    <text evidence="3 15">Acetyl-CoA carboxylase is a heterohexamer of biotin carboxyl carrier protein, biotin carboxylase and the two subunits of carboxyl transferase in a 2:2 complex.</text>
</comment>
<keyword evidence="6 15" id="KW-0436">Ligase</keyword>
<dbReference type="NCBIfam" id="TIGR00514">
    <property type="entry name" value="accC"/>
    <property type="match status" value="1"/>
</dbReference>
<evidence type="ECO:0000259" key="16">
    <source>
        <dbReference type="PROSITE" id="PS50975"/>
    </source>
</evidence>
<dbReference type="InterPro" id="IPR016185">
    <property type="entry name" value="PreATP-grasp_dom_sf"/>
</dbReference>
<evidence type="ECO:0000256" key="6">
    <source>
        <dbReference type="ARBA" id="ARBA00022598"/>
    </source>
</evidence>
<dbReference type="InterPro" id="IPR051602">
    <property type="entry name" value="ACC_Biotin_Carboxylase"/>
</dbReference>
<dbReference type="InterPro" id="IPR004549">
    <property type="entry name" value="Acetyl_CoA_COase_biotin_COase"/>
</dbReference>
<comment type="pathway">
    <text evidence="2 15">Lipid metabolism; malonyl-CoA biosynthesis; malonyl-CoA from acetyl-CoA: step 1/1.</text>
</comment>
<dbReference type="SUPFAM" id="SSF51246">
    <property type="entry name" value="Rudiment single hybrid motif"/>
    <property type="match status" value="1"/>
</dbReference>
<evidence type="ECO:0000313" key="18">
    <source>
        <dbReference type="EMBL" id="KMO34517.1"/>
    </source>
</evidence>
<evidence type="ECO:0000256" key="9">
    <source>
        <dbReference type="ARBA" id="ARBA00022840"/>
    </source>
</evidence>
<name>A0A0J6SLM6_9HYPH</name>
<feature type="domain" description="Biotin carboxylation" evidence="17">
    <location>
        <begin position="1"/>
        <end position="444"/>
    </location>
</feature>
<dbReference type="OrthoDB" id="9763189at2"/>
<dbReference type="InterPro" id="IPR005481">
    <property type="entry name" value="BC-like_N"/>
</dbReference>
<dbReference type="PROSITE" id="PS00866">
    <property type="entry name" value="CPSASE_1"/>
    <property type="match status" value="1"/>
</dbReference>
<evidence type="ECO:0000256" key="12">
    <source>
        <dbReference type="ARBA" id="ARBA00033786"/>
    </source>
</evidence>
<proteinExistence type="predicted"/>
<evidence type="ECO:0000256" key="13">
    <source>
        <dbReference type="ARBA" id="ARBA00048600"/>
    </source>
</evidence>
<dbReference type="Proteomes" id="UP000035955">
    <property type="component" value="Unassembled WGS sequence"/>
</dbReference>
<keyword evidence="15" id="KW-0444">Lipid biosynthesis</keyword>
<dbReference type="PATRIC" id="fig|298794.3.peg.1102"/>
<evidence type="ECO:0000256" key="7">
    <source>
        <dbReference type="ARBA" id="ARBA00022723"/>
    </source>
</evidence>
<dbReference type="EC" id="6.3.4.14" evidence="4 15"/>
<dbReference type="PROSITE" id="PS50979">
    <property type="entry name" value="BC"/>
    <property type="match status" value="1"/>
</dbReference>
<dbReference type="InterPro" id="IPR005479">
    <property type="entry name" value="CPAse_ATP-bd"/>
</dbReference>
<evidence type="ECO:0000256" key="15">
    <source>
        <dbReference type="RuleBase" id="RU365063"/>
    </source>
</evidence>
<dbReference type="GO" id="GO:2001295">
    <property type="term" value="P:malonyl-CoA biosynthetic process"/>
    <property type="evidence" value="ECO:0007669"/>
    <property type="project" value="UniProtKB-UniPathway"/>
</dbReference>
<dbReference type="PANTHER" id="PTHR48095">
    <property type="entry name" value="PYRUVATE CARBOXYLASE SUBUNIT A"/>
    <property type="match status" value="1"/>
</dbReference>
<feature type="domain" description="ATP-grasp" evidence="16">
    <location>
        <begin position="120"/>
        <end position="316"/>
    </location>
</feature>
<evidence type="ECO:0000256" key="2">
    <source>
        <dbReference type="ARBA" id="ARBA00004956"/>
    </source>
</evidence>
<keyword evidence="9 14" id="KW-0067">ATP-binding</keyword>
<keyword evidence="8 14" id="KW-0547">Nucleotide-binding</keyword>
<organism evidence="18 19">
    <name type="scientific">Methylobacterium variabile</name>
    <dbReference type="NCBI Taxonomy" id="298794"/>
    <lineage>
        <taxon>Bacteria</taxon>
        <taxon>Pseudomonadati</taxon>
        <taxon>Pseudomonadota</taxon>
        <taxon>Alphaproteobacteria</taxon>
        <taxon>Hyphomicrobiales</taxon>
        <taxon>Methylobacteriaceae</taxon>
        <taxon>Methylobacterium</taxon>
    </lineage>
</organism>
<dbReference type="SMART" id="SM00878">
    <property type="entry name" value="Biotin_carb_C"/>
    <property type="match status" value="1"/>
</dbReference>
<evidence type="ECO:0000313" key="19">
    <source>
        <dbReference type="Proteomes" id="UP000035955"/>
    </source>
</evidence>
<reference evidence="18 19" key="1">
    <citation type="submission" date="2015-03" db="EMBL/GenBank/DDBJ databases">
        <title>Genome sequencing of Methylobacterium variabile DSM 16961.</title>
        <authorList>
            <person name="Chaudhry V."/>
            <person name="Patil P.B."/>
        </authorList>
    </citation>
    <scope>NUCLEOTIDE SEQUENCE [LARGE SCALE GENOMIC DNA]</scope>
    <source>
        <strain evidence="18 19">DSM 16961</strain>
    </source>
</reference>
<evidence type="ECO:0000256" key="10">
    <source>
        <dbReference type="ARBA" id="ARBA00022842"/>
    </source>
</evidence>
<dbReference type="AlphaFoldDB" id="A0A0J6SLM6"/>
<evidence type="ECO:0000256" key="14">
    <source>
        <dbReference type="PROSITE-ProRule" id="PRU00409"/>
    </source>
</evidence>
<dbReference type="PANTHER" id="PTHR48095:SF2">
    <property type="entry name" value="BIOTIN CARBOXYLASE, CHLOROPLASTIC"/>
    <property type="match status" value="1"/>
</dbReference>
<dbReference type="FunFam" id="3.40.50.20:FF:000010">
    <property type="entry name" value="Propionyl-CoA carboxylase subunit alpha"/>
    <property type="match status" value="1"/>
</dbReference>
<keyword evidence="15" id="KW-0443">Lipid metabolism</keyword>
<dbReference type="InterPro" id="IPR011764">
    <property type="entry name" value="Biotin_carboxylation_dom"/>
</dbReference>
<keyword evidence="15" id="KW-0276">Fatty acid metabolism</keyword>
<dbReference type="InterPro" id="IPR011054">
    <property type="entry name" value="Rudment_hybrid_motif"/>
</dbReference>
<dbReference type="InterPro" id="IPR011761">
    <property type="entry name" value="ATP-grasp"/>
</dbReference>
<evidence type="ECO:0000256" key="8">
    <source>
        <dbReference type="ARBA" id="ARBA00022741"/>
    </source>
</evidence>
<evidence type="ECO:0000256" key="11">
    <source>
        <dbReference type="ARBA" id="ARBA00023267"/>
    </source>
</evidence>
<gene>
    <name evidence="18" type="ORF">VQ02_19055</name>
</gene>
<dbReference type="GO" id="GO:0005524">
    <property type="term" value="F:ATP binding"/>
    <property type="evidence" value="ECO:0007669"/>
    <property type="project" value="UniProtKB-UniRule"/>
</dbReference>
<dbReference type="Pfam" id="PF00289">
    <property type="entry name" value="Biotin_carb_N"/>
    <property type="match status" value="1"/>
</dbReference>
<dbReference type="Gene3D" id="3.30.470.20">
    <property type="entry name" value="ATP-grasp fold, B domain"/>
    <property type="match status" value="1"/>
</dbReference>
<dbReference type="FunFam" id="3.30.1490.20:FF:000018">
    <property type="entry name" value="Biotin carboxylase"/>
    <property type="match status" value="1"/>
</dbReference>
<comment type="caution">
    <text evidence="18">The sequence shown here is derived from an EMBL/GenBank/DDBJ whole genome shotgun (WGS) entry which is preliminary data.</text>
</comment>
<sequence>MFDKILIANRGEIALRILRAAKELGIATVAVHSTADADAMHVRLADESVCIGPPPARDSYLNIPSIIAACEITGADAVHPGYGFLSENARFAEVLNHHGIGFIGPKAEHIRVMGDKIEAKRTAKRLGIPCVPGSEGGVTDTDEAKRIAADIGYPVLIKAASGGGGRGMKVARSEADLESALMTARTEAKAAFGDDAVYIEKYLEKPRHIEVQVLGDGRGNAIHLAERDCSLQRRHQKVWEEGPSPALNAEMREQIGGTVARAMQELGYLGAGTIEFLYEDGQFYFIEMNTRIQVEHPVTEMITGIDLVNEQIRVAAGAPLSVRQEDVRVEGHAIECRINAEHPATFRPSPGTITYFHPPGGLGVRVDSAAFQGYRIPPHYDSLMGKLIVHGRTRNECLMRLRRALDEFVVAGVDTTLPLFRTLVRNADIQNGLYDIHWLEEFLKTGGLEVA</sequence>
<dbReference type="InterPro" id="IPR005482">
    <property type="entry name" value="Biotin_COase_C"/>
</dbReference>
<keyword evidence="7" id="KW-0479">Metal-binding</keyword>
<keyword evidence="10" id="KW-0460">Magnesium</keyword>
<accession>A0A0J6SLM6</accession>
<protein>
    <recommendedName>
        <fullName evidence="5 15">Biotin carboxylase</fullName>
        <ecNumber evidence="4 15">6.3.4.14</ecNumber>
    </recommendedName>
    <alternativeName>
        <fullName evidence="12 15">Acetyl-coenzyme A carboxylase biotin carboxylase subunit A</fullName>
    </alternativeName>
</protein>
<dbReference type="GO" id="GO:0004075">
    <property type="term" value="F:biotin carboxylase activity"/>
    <property type="evidence" value="ECO:0007669"/>
    <property type="project" value="UniProtKB-EC"/>
</dbReference>
<dbReference type="PROSITE" id="PS50975">
    <property type="entry name" value="ATP_GRASP"/>
    <property type="match status" value="1"/>
</dbReference>
<dbReference type="GO" id="GO:0046872">
    <property type="term" value="F:metal ion binding"/>
    <property type="evidence" value="ECO:0007669"/>
    <property type="project" value="UniProtKB-KW"/>
</dbReference>
<evidence type="ECO:0000259" key="17">
    <source>
        <dbReference type="PROSITE" id="PS50979"/>
    </source>
</evidence>
<keyword evidence="15" id="KW-0275">Fatty acid biosynthesis</keyword>
<dbReference type="UniPathway" id="UPA00655">
    <property type="reaction ID" value="UER00711"/>
</dbReference>
<dbReference type="NCBIfam" id="NF006367">
    <property type="entry name" value="PRK08591.1"/>
    <property type="match status" value="1"/>
</dbReference>
<dbReference type="Pfam" id="PF02785">
    <property type="entry name" value="Biotin_carb_C"/>
    <property type="match status" value="1"/>
</dbReference>
<dbReference type="SUPFAM" id="SSF52440">
    <property type="entry name" value="PreATP-grasp domain"/>
    <property type="match status" value="1"/>
</dbReference>
<dbReference type="GO" id="GO:0006633">
    <property type="term" value="P:fatty acid biosynthetic process"/>
    <property type="evidence" value="ECO:0007669"/>
    <property type="project" value="UniProtKB-KW"/>
</dbReference>
<keyword evidence="19" id="KW-1185">Reference proteome</keyword>
<comment type="catalytic activity">
    <reaction evidence="13 15">
        <text>N(6)-biotinyl-L-lysyl-[protein] + hydrogencarbonate + ATP = N(6)-carboxybiotinyl-L-lysyl-[protein] + ADP + phosphate + H(+)</text>
        <dbReference type="Rhea" id="RHEA:13501"/>
        <dbReference type="Rhea" id="RHEA-COMP:10505"/>
        <dbReference type="Rhea" id="RHEA-COMP:10506"/>
        <dbReference type="ChEBI" id="CHEBI:15378"/>
        <dbReference type="ChEBI" id="CHEBI:17544"/>
        <dbReference type="ChEBI" id="CHEBI:30616"/>
        <dbReference type="ChEBI" id="CHEBI:43474"/>
        <dbReference type="ChEBI" id="CHEBI:83144"/>
        <dbReference type="ChEBI" id="CHEBI:83145"/>
        <dbReference type="ChEBI" id="CHEBI:456216"/>
        <dbReference type="EC" id="6.3.4.14"/>
    </reaction>
</comment>
<evidence type="ECO:0000256" key="5">
    <source>
        <dbReference type="ARBA" id="ARBA00017242"/>
    </source>
</evidence>
<dbReference type="SUPFAM" id="SSF56059">
    <property type="entry name" value="Glutathione synthetase ATP-binding domain-like"/>
    <property type="match status" value="1"/>
</dbReference>
<keyword evidence="11 15" id="KW-0092">Biotin</keyword>
<evidence type="ECO:0000256" key="1">
    <source>
        <dbReference type="ARBA" id="ARBA00003761"/>
    </source>
</evidence>
<dbReference type="EMBL" id="LABY01000133">
    <property type="protein sequence ID" value="KMO34517.1"/>
    <property type="molecule type" value="Genomic_DNA"/>
</dbReference>
<evidence type="ECO:0000256" key="4">
    <source>
        <dbReference type="ARBA" id="ARBA00013263"/>
    </source>
</evidence>
<evidence type="ECO:0000256" key="3">
    <source>
        <dbReference type="ARBA" id="ARBA00011750"/>
    </source>
</evidence>
<dbReference type="Pfam" id="PF02786">
    <property type="entry name" value="CPSase_L_D2"/>
    <property type="match status" value="1"/>
</dbReference>
<dbReference type="PROSITE" id="PS00867">
    <property type="entry name" value="CPSASE_2"/>
    <property type="match status" value="1"/>
</dbReference>
<dbReference type="RefSeq" id="WP_048445785.1">
    <property type="nucleotide sequence ID" value="NZ_LABY01000133.1"/>
</dbReference>
<comment type="function">
    <text evidence="1 15">This protein is a component of the acetyl coenzyme A carboxylase complex; first, biotin carboxylase catalyzes the carboxylation of the carrier protein and then the transcarboxylase transfers the carboxyl group to form malonyl-CoA.</text>
</comment>